<dbReference type="Gene3D" id="3.40.30.10">
    <property type="entry name" value="Glutaredoxin"/>
    <property type="match status" value="1"/>
</dbReference>
<evidence type="ECO:0000259" key="1">
    <source>
        <dbReference type="PROSITE" id="PS51352"/>
    </source>
</evidence>
<dbReference type="PROSITE" id="PS51352">
    <property type="entry name" value="THIOREDOXIN_2"/>
    <property type="match status" value="1"/>
</dbReference>
<protein>
    <recommendedName>
        <fullName evidence="1">Thioredoxin domain-containing protein</fullName>
    </recommendedName>
</protein>
<evidence type="ECO:0000313" key="2">
    <source>
        <dbReference type="EMBL" id="QHT81197.1"/>
    </source>
</evidence>
<dbReference type="Pfam" id="PF00085">
    <property type="entry name" value="Thioredoxin"/>
    <property type="match status" value="1"/>
</dbReference>
<dbReference type="EMBL" id="MN739979">
    <property type="protein sequence ID" value="QHT81197.1"/>
    <property type="molecule type" value="Genomic_DNA"/>
</dbReference>
<feature type="domain" description="Thioredoxin" evidence="1">
    <location>
        <begin position="1"/>
        <end position="123"/>
    </location>
</feature>
<accession>A0A6C0HLF3</accession>
<proteinExistence type="predicted"/>
<dbReference type="CDD" id="cd02947">
    <property type="entry name" value="TRX_family"/>
    <property type="match status" value="1"/>
</dbReference>
<sequence length="123" mass="13797">MAQSTSPDTSPDTLPNTWADFQTMSKGMPTILTIIKCGAVWCAPCKEVMPFVNYLKDNYPTVKIFDLNIKDDTYDLLTMALPIVKIPTFIFIKNGIIVDNILYSPSTREDDKGKIETCIVDNL</sequence>
<dbReference type="InterPro" id="IPR036249">
    <property type="entry name" value="Thioredoxin-like_sf"/>
</dbReference>
<dbReference type="InterPro" id="IPR013766">
    <property type="entry name" value="Thioredoxin_domain"/>
</dbReference>
<reference evidence="2" key="1">
    <citation type="journal article" date="2020" name="Nature">
        <title>Giant virus diversity and host interactions through global metagenomics.</title>
        <authorList>
            <person name="Schulz F."/>
            <person name="Roux S."/>
            <person name="Paez-Espino D."/>
            <person name="Jungbluth S."/>
            <person name="Walsh D.A."/>
            <person name="Denef V.J."/>
            <person name="McMahon K.D."/>
            <person name="Konstantinidis K.T."/>
            <person name="Eloe-Fadrosh E.A."/>
            <person name="Kyrpides N.C."/>
            <person name="Woyke T."/>
        </authorList>
    </citation>
    <scope>NUCLEOTIDE SEQUENCE</scope>
    <source>
        <strain evidence="2">GVMAG-M-3300023184-13</strain>
    </source>
</reference>
<name>A0A6C0HLF3_9ZZZZ</name>
<organism evidence="2">
    <name type="scientific">viral metagenome</name>
    <dbReference type="NCBI Taxonomy" id="1070528"/>
    <lineage>
        <taxon>unclassified sequences</taxon>
        <taxon>metagenomes</taxon>
        <taxon>organismal metagenomes</taxon>
    </lineage>
</organism>
<dbReference type="AlphaFoldDB" id="A0A6C0HLF3"/>
<dbReference type="SUPFAM" id="SSF52833">
    <property type="entry name" value="Thioredoxin-like"/>
    <property type="match status" value="1"/>
</dbReference>